<name>A0ACC0XNT8_9ROSI</name>
<sequence length="366" mass="41033">MNSLRRAVAQIAYSQSTTKRTVLRPTITALLAQSYSTKQWRNAKPAAADVWPRPSEIPFQVKVANSVSLIGHVDSPVQFETSPDGKHWAGTVINQRATSDSPQLWIPVVFEGDLAHIAACHLKKDDRVHIAGQLTADPPSPIASQRANVQVMVHSVHFVDVSYKKGKPFSSQKQEVGTRDHSASTKNDGNSASSPWDNLLNNPELWWDYRSQKHSGLVKSGHPDFKRKDGGLSLWLTKSSGWVLSQLDGIEFDVQTPKQKIAKEDFQTPKSNLSKTTERLAWLWCKDNIPKPSEGDEPWKDLTENPKKWWDNRLDKLSKNAPDFKHKETGEGLWLNSAPDWVLPKLPEPVKSQKAAAFSKRDTLLS</sequence>
<reference evidence="2" key="1">
    <citation type="journal article" date="2023" name="G3 (Bethesda)">
        <title>Genome assembly and association tests identify interacting loci associated with vigor, precocity, and sex in interspecific pistachio rootstocks.</title>
        <authorList>
            <person name="Palmer W."/>
            <person name="Jacygrad E."/>
            <person name="Sagayaradj S."/>
            <person name="Cavanaugh K."/>
            <person name="Han R."/>
            <person name="Bertier L."/>
            <person name="Beede B."/>
            <person name="Kafkas S."/>
            <person name="Golino D."/>
            <person name="Preece J."/>
            <person name="Michelmore R."/>
        </authorList>
    </citation>
    <scope>NUCLEOTIDE SEQUENCE [LARGE SCALE GENOMIC DNA]</scope>
</reference>
<comment type="caution">
    <text evidence="1">The sequence shown here is derived from an EMBL/GenBank/DDBJ whole genome shotgun (WGS) entry which is preliminary data.</text>
</comment>
<evidence type="ECO:0000313" key="2">
    <source>
        <dbReference type="Proteomes" id="UP001163603"/>
    </source>
</evidence>
<dbReference type="EMBL" id="CM047747">
    <property type="protein sequence ID" value="KAJ0019018.1"/>
    <property type="molecule type" value="Genomic_DNA"/>
</dbReference>
<organism evidence="1 2">
    <name type="scientific">Pistacia integerrima</name>
    <dbReference type="NCBI Taxonomy" id="434235"/>
    <lineage>
        <taxon>Eukaryota</taxon>
        <taxon>Viridiplantae</taxon>
        <taxon>Streptophyta</taxon>
        <taxon>Embryophyta</taxon>
        <taxon>Tracheophyta</taxon>
        <taxon>Spermatophyta</taxon>
        <taxon>Magnoliopsida</taxon>
        <taxon>eudicotyledons</taxon>
        <taxon>Gunneridae</taxon>
        <taxon>Pentapetalae</taxon>
        <taxon>rosids</taxon>
        <taxon>malvids</taxon>
        <taxon>Sapindales</taxon>
        <taxon>Anacardiaceae</taxon>
        <taxon>Pistacia</taxon>
    </lineage>
</organism>
<accession>A0ACC0XNT8</accession>
<proteinExistence type="predicted"/>
<dbReference type="Proteomes" id="UP001163603">
    <property type="component" value="Chromosome 12"/>
</dbReference>
<gene>
    <name evidence="1" type="ORF">Pint_11461</name>
</gene>
<keyword evidence="2" id="KW-1185">Reference proteome</keyword>
<protein>
    <submittedName>
        <fullName evidence="1">Uncharacterized protein</fullName>
    </submittedName>
</protein>
<evidence type="ECO:0000313" key="1">
    <source>
        <dbReference type="EMBL" id="KAJ0019018.1"/>
    </source>
</evidence>